<sequence length="147" mass="17228">MTFYGYHWPNQMRPYIYQLAHVENAANGDAAQSVAVLERIAGGDRVSRQYLCDYLDYDGGLGDQVVEHFWGLERTNRVRSGRMVSQRRAVAMEVPDKFEADATGVYIRFKWWPVMDSFMRAELRNRRRRTWRQVPHRVGRIAMVALS</sequence>
<name>A0AA38VKL1_9PEZI</name>
<keyword evidence="2" id="KW-1185">Reference proteome</keyword>
<organism evidence="1 2">
    <name type="scientific">Pleurostoma richardsiae</name>
    <dbReference type="NCBI Taxonomy" id="41990"/>
    <lineage>
        <taxon>Eukaryota</taxon>
        <taxon>Fungi</taxon>
        <taxon>Dikarya</taxon>
        <taxon>Ascomycota</taxon>
        <taxon>Pezizomycotina</taxon>
        <taxon>Sordariomycetes</taxon>
        <taxon>Sordariomycetidae</taxon>
        <taxon>Calosphaeriales</taxon>
        <taxon>Pleurostomataceae</taxon>
        <taxon>Pleurostoma</taxon>
    </lineage>
</organism>
<dbReference type="Proteomes" id="UP001174694">
    <property type="component" value="Unassembled WGS sequence"/>
</dbReference>
<evidence type="ECO:0000313" key="2">
    <source>
        <dbReference type="Proteomes" id="UP001174694"/>
    </source>
</evidence>
<dbReference type="EMBL" id="JANBVO010000010">
    <property type="protein sequence ID" value="KAJ9149339.1"/>
    <property type="molecule type" value="Genomic_DNA"/>
</dbReference>
<protein>
    <submittedName>
        <fullName evidence="1">Uncharacterized protein</fullName>
    </submittedName>
</protein>
<gene>
    <name evidence="1" type="ORF">NKR23_g4228</name>
</gene>
<evidence type="ECO:0000313" key="1">
    <source>
        <dbReference type="EMBL" id="KAJ9149339.1"/>
    </source>
</evidence>
<proteinExistence type="predicted"/>
<accession>A0AA38VKL1</accession>
<comment type="caution">
    <text evidence="1">The sequence shown here is derived from an EMBL/GenBank/DDBJ whole genome shotgun (WGS) entry which is preliminary data.</text>
</comment>
<reference evidence="1" key="1">
    <citation type="submission" date="2022-07" db="EMBL/GenBank/DDBJ databases">
        <title>Fungi with potential for degradation of polypropylene.</title>
        <authorList>
            <person name="Gostincar C."/>
        </authorList>
    </citation>
    <scope>NUCLEOTIDE SEQUENCE</scope>
    <source>
        <strain evidence="1">EXF-13308</strain>
    </source>
</reference>
<dbReference type="AlphaFoldDB" id="A0AA38VKL1"/>